<evidence type="ECO:0000256" key="1">
    <source>
        <dbReference type="SAM" id="MobiDB-lite"/>
    </source>
</evidence>
<name>A0A0D0CQM8_9AGAR</name>
<dbReference type="Proteomes" id="UP000053593">
    <property type="component" value="Unassembled WGS sequence"/>
</dbReference>
<sequence length="223" mass="25131">MGYTQRVEKYCGEPALDYIWCGRQAWASNWKPRQTLEVDSFPCQYQISAEESYSSSAPPSHSYNSQMEEDEVEESQDKILNGVISPHLTKRSYGNAAPQKQKRVKFVDNVQLKTPLTTAGPRAENHTQFDAVRCGELLQKLVQGKVQMAEQVNDLCFFVVFVGERCAFRNFAIPNGDRLGADSQQQAHDSILISLQYIARSAAGALGIPEMYEGTLKWESRKL</sequence>
<dbReference type="AlphaFoldDB" id="A0A0D0CQM8"/>
<evidence type="ECO:0000313" key="3">
    <source>
        <dbReference type="Proteomes" id="UP000053593"/>
    </source>
</evidence>
<dbReference type="HOGENOM" id="CLU_1240269_0_0_1"/>
<protein>
    <submittedName>
        <fullName evidence="2">Uncharacterized protein</fullName>
    </submittedName>
</protein>
<dbReference type="OrthoDB" id="2892623at2759"/>
<accession>A0A0D0CQM8</accession>
<organism evidence="2 3">
    <name type="scientific">Collybiopsis luxurians FD-317 M1</name>
    <dbReference type="NCBI Taxonomy" id="944289"/>
    <lineage>
        <taxon>Eukaryota</taxon>
        <taxon>Fungi</taxon>
        <taxon>Dikarya</taxon>
        <taxon>Basidiomycota</taxon>
        <taxon>Agaricomycotina</taxon>
        <taxon>Agaricomycetes</taxon>
        <taxon>Agaricomycetidae</taxon>
        <taxon>Agaricales</taxon>
        <taxon>Marasmiineae</taxon>
        <taxon>Omphalotaceae</taxon>
        <taxon>Collybiopsis</taxon>
        <taxon>Collybiopsis luxurians</taxon>
    </lineage>
</organism>
<gene>
    <name evidence="2" type="ORF">GYMLUDRAFT_58889</name>
</gene>
<reference evidence="2 3" key="1">
    <citation type="submission" date="2014-04" db="EMBL/GenBank/DDBJ databases">
        <title>Evolutionary Origins and Diversification of the Mycorrhizal Mutualists.</title>
        <authorList>
            <consortium name="DOE Joint Genome Institute"/>
            <consortium name="Mycorrhizal Genomics Consortium"/>
            <person name="Kohler A."/>
            <person name="Kuo A."/>
            <person name="Nagy L.G."/>
            <person name="Floudas D."/>
            <person name="Copeland A."/>
            <person name="Barry K.W."/>
            <person name="Cichocki N."/>
            <person name="Veneault-Fourrey C."/>
            <person name="LaButti K."/>
            <person name="Lindquist E.A."/>
            <person name="Lipzen A."/>
            <person name="Lundell T."/>
            <person name="Morin E."/>
            <person name="Murat C."/>
            <person name="Riley R."/>
            <person name="Ohm R."/>
            <person name="Sun H."/>
            <person name="Tunlid A."/>
            <person name="Henrissat B."/>
            <person name="Grigoriev I.V."/>
            <person name="Hibbett D.S."/>
            <person name="Martin F."/>
        </authorList>
    </citation>
    <scope>NUCLEOTIDE SEQUENCE [LARGE SCALE GENOMIC DNA]</scope>
    <source>
        <strain evidence="2 3">FD-317 M1</strain>
    </source>
</reference>
<feature type="region of interest" description="Disordered" evidence="1">
    <location>
        <begin position="52"/>
        <end position="71"/>
    </location>
</feature>
<keyword evidence="3" id="KW-1185">Reference proteome</keyword>
<evidence type="ECO:0000313" key="2">
    <source>
        <dbReference type="EMBL" id="KIK61357.1"/>
    </source>
</evidence>
<proteinExistence type="predicted"/>
<dbReference type="EMBL" id="KN834771">
    <property type="protein sequence ID" value="KIK61357.1"/>
    <property type="molecule type" value="Genomic_DNA"/>
</dbReference>
<feature type="compositionally biased region" description="Low complexity" evidence="1">
    <location>
        <begin position="52"/>
        <end position="65"/>
    </location>
</feature>